<feature type="transmembrane region" description="Helical" evidence="8">
    <location>
        <begin position="263"/>
        <end position="288"/>
    </location>
</feature>
<feature type="transmembrane region" description="Helical" evidence="8">
    <location>
        <begin position="21"/>
        <end position="39"/>
    </location>
</feature>
<dbReference type="RefSeq" id="WP_136779427.1">
    <property type="nucleotide sequence ID" value="NZ_SUPK01000010.1"/>
</dbReference>
<keyword evidence="6 8" id="KW-1133">Transmembrane helix</keyword>
<comment type="caution">
    <text evidence="10">The sequence shown here is derived from an EMBL/GenBank/DDBJ whole genome shotgun (WGS) entry which is preliminary data.</text>
</comment>
<keyword evidence="5 8" id="KW-0812">Transmembrane</keyword>
<name>A0A4U0F6Q2_9BACL</name>
<reference evidence="10 11" key="1">
    <citation type="submission" date="2019-04" db="EMBL/GenBank/DDBJ databases">
        <title>Cohnella sp. nov., isolated from soil.</title>
        <authorList>
            <person name="Kim W."/>
        </authorList>
    </citation>
    <scope>NUCLEOTIDE SEQUENCE [LARGE SCALE GENOMIC DNA]</scope>
    <source>
        <strain evidence="10 11">CAU 1483</strain>
    </source>
</reference>
<keyword evidence="3" id="KW-0813">Transport</keyword>
<sequence length="382" mass="41603">MRDTLWLIRKTLISTFKTYKNWLFYLGLPLLAILLAIMTRGHSEDVRVNIGIVNEDGKQAITLDTIAFIGGMHSTNLVELPKEEADEQIIAGDLDAALIFPAGFSQTVKSGNPESVRIVSVKGTEASDYVKANLNRYIDNMTLISKAAGGSESKFDRLYAEYKASDFPLSAETLQDRSAGHAQAYQSIGYLAVLMLFAAGNLSGILLKERENRTYRRIMASPVSARSYVSSNIIVNLAVIVAQVALTLGVMTQIFGVKPGLPLGVAFFLLCLYALVAVSLSLAVAAFAKSSMEAGALQQMLFFPTSLLAGCMFPIAAMPQAMQSIAYFLPQYWLLEAFGKLQLGVALAEVIPSVLILVSFAIFFSLTAVYKFGRNQDARSFI</sequence>
<dbReference type="InterPro" id="IPR051449">
    <property type="entry name" value="ABC-2_transporter_component"/>
</dbReference>
<feature type="transmembrane region" description="Helical" evidence="8">
    <location>
        <begin position="300"/>
        <end position="321"/>
    </location>
</feature>
<dbReference type="GO" id="GO:0140359">
    <property type="term" value="F:ABC-type transporter activity"/>
    <property type="evidence" value="ECO:0007669"/>
    <property type="project" value="InterPro"/>
</dbReference>
<dbReference type="Pfam" id="PF12698">
    <property type="entry name" value="ABC2_membrane_3"/>
    <property type="match status" value="1"/>
</dbReference>
<keyword evidence="7 8" id="KW-0472">Membrane</keyword>
<keyword evidence="11" id="KW-1185">Reference proteome</keyword>
<feature type="transmembrane region" description="Helical" evidence="8">
    <location>
        <begin position="188"/>
        <end position="207"/>
    </location>
</feature>
<evidence type="ECO:0000256" key="3">
    <source>
        <dbReference type="ARBA" id="ARBA00022448"/>
    </source>
</evidence>
<comment type="subcellular location">
    <subcellularLocation>
        <location evidence="1">Cell membrane</location>
        <topology evidence="1">Multi-pass membrane protein</topology>
    </subcellularLocation>
</comment>
<dbReference type="AlphaFoldDB" id="A0A4U0F6Q2"/>
<dbReference type="OrthoDB" id="266913at2"/>
<dbReference type="EMBL" id="SUPK01000010">
    <property type="protein sequence ID" value="TJY39624.1"/>
    <property type="molecule type" value="Genomic_DNA"/>
</dbReference>
<comment type="similarity">
    <text evidence="2">Belongs to the ABC-2 integral membrane protein family.</text>
</comment>
<evidence type="ECO:0000259" key="9">
    <source>
        <dbReference type="PROSITE" id="PS51012"/>
    </source>
</evidence>
<proteinExistence type="inferred from homology"/>
<dbReference type="Gene3D" id="3.40.1710.10">
    <property type="entry name" value="abc type-2 transporter like domain"/>
    <property type="match status" value="1"/>
</dbReference>
<dbReference type="PANTHER" id="PTHR30294:SF45">
    <property type="entry name" value="LINEARMYCIN RESISTANCE PERMEASE PROTEIN LNRN"/>
    <property type="match status" value="1"/>
</dbReference>
<evidence type="ECO:0000313" key="10">
    <source>
        <dbReference type="EMBL" id="TJY39624.1"/>
    </source>
</evidence>
<accession>A0A4U0F6Q2</accession>
<feature type="transmembrane region" description="Helical" evidence="8">
    <location>
        <begin position="228"/>
        <end position="251"/>
    </location>
</feature>
<dbReference type="PROSITE" id="PS51012">
    <property type="entry name" value="ABC_TM2"/>
    <property type="match status" value="1"/>
</dbReference>
<protein>
    <submittedName>
        <fullName evidence="10">ABC transporter permease</fullName>
    </submittedName>
</protein>
<dbReference type="Proteomes" id="UP000309673">
    <property type="component" value="Unassembled WGS sequence"/>
</dbReference>
<evidence type="ECO:0000256" key="7">
    <source>
        <dbReference type="ARBA" id="ARBA00023136"/>
    </source>
</evidence>
<dbReference type="GO" id="GO:0005886">
    <property type="term" value="C:plasma membrane"/>
    <property type="evidence" value="ECO:0007669"/>
    <property type="project" value="UniProtKB-SubCell"/>
</dbReference>
<organism evidence="10 11">
    <name type="scientific">Cohnella pontilimi</name>
    <dbReference type="NCBI Taxonomy" id="2564100"/>
    <lineage>
        <taxon>Bacteria</taxon>
        <taxon>Bacillati</taxon>
        <taxon>Bacillota</taxon>
        <taxon>Bacilli</taxon>
        <taxon>Bacillales</taxon>
        <taxon>Paenibacillaceae</taxon>
        <taxon>Cohnella</taxon>
    </lineage>
</organism>
<gene>
    <name evidence="10" type="ORF">E5161_18800</name>
</gene>
<evidence type="ECO:0000256" key="5">
    <source>
        <dbReference type="ARBA" id="ARBA00022692"/>
    </source>
</evidence>
<evidence type="ECO:0000256" key="2">
    <source>
        <dbReference type="ARBA" id="ARBA00007783"/>
    </source>
</evidence>
<dbReference type="InterPro" id="IPR047817">
    <property type="entry name" value="ABC2_TM_bact-type"/>
</dbReference>
<evidence type="ECO:0000256" key="8">
    <source>
        <dbReference type="SAM" id="Phobius"/>
    </source>
</evidence>
<evidence type="ECO:0000256" key="1">
    <source>
        <dbReference type="ARBA" id="ARBA00004651"/>
    </source>
</evidence>
<evidence type="ECO:0000313" key="11">
    <source>
        <dbReference type="Proteomes" id="UP000309673"/>
    </source>
</evidence>
<feature type="transmembrane region" description="Helical" evidence="8">
    <location>
        <begin position="341"/>
        <end position="370"/>
    </location>
</feature>
<dbReference type="PANTHER" id="PTHR30294">
    <property type="entry name" value="MEMBRANE COMPONENT OF ABC TRANSPORTER YHHJ-RELATED"/>
    <property type="match status" value="1"/>
</dbReference>
<feature type="domain" description="ABC transmembrane type-2" evidence="9">
    <location>
        <begin position="151"/>
        <end position="375"/>
    </location>
</feature>
<evidence type="ECO:0000256" key="6">
    <source>
        <dbReference type="ARBA" id="ARBA00022989"/>
    </source>
</evidence>
<evidence type="ECO:0000256" key="4">
    <source>
        <dbReference type="ARBA" id="ARBA00022475"/>
    </source>
</evidence>
<keyword evidence="4" id="KW-1003">Cell membrane</keyword>
<dbReference type="InterPro" id="IPR013525">
    <property type="entry name" value="ABC2_TM"/>
</dbReference>